<dbReference type="Proteomes" id="UP000005273">
    <property type="component" value="Unassembled WGS sequence"/>
</dbReference>
<keyword evidence="1" id="KW-0812">Transmembrane</keyword>
<feature type="transmembrane region" description="Helical" evidence="1">
    <location>
        <begin position="7"/>
        <end position="31"/>
    </location>
</feature>
<dbReference type="EMBL" id="ACJX03000001">
    <property type="protein sequence ID" value="KRT34794.1"/>
    <property type="molecule type" value="Genomic_DNA"/>
</dbReference>
<gene>
    <name evidence="2" type="ORF">HMPREF1705_04740</name>
</gene>
<reference evidence="3" key="1">
    <citation type="submission" date="2012-09" db="EMBL/GenBank/DDBJ databases">
        <authorList>
            <person name="Weinstock G."/>
            <person name="Sodergren E."/>
            <person name="Clifton S."/>
            <person name="Fulton L."/>
            <person name="Fulton B."/>
            <person name="Courtney L."/>
            <person name="Fronick C."/>
            <person name="Harrison M."/>
            <person name="Strong C."/>
            <person name="Farmer C."/>
            <person name="Delehaunty K."/>
            <person name="Markovic C."/>
            <person name="Hall O."/>
            <person name="Minx P."/>
            <person name="Tomlinson C."/>
            <person name="Mitreva M."/>
            <person name="Nelson J."/>
            <person name="Hou S."/>
            <person name="Wollam A."/>
            <person name="Pepin K.H."/>
            <person name="Johnson M."/>
            <person name="Bhonagiri V."/>
            <person name="Nash W.E."/>
            <person name="Suruliraj S."/>
            <person name="Warren W."/>
            <person name="Chinwalla A."/>
            <person name="Mardis E.R."/>
            <person name="Wilson R.K."/>
        </authorList>
    </citation>
    <scope>NUCLEOTIDE SEQUENCE [LARGE SCALE GENOMIC DNA]</scope>
    <source>
        <strain evidence="3">OS1</strain>
    </source>
</reference>
<keyword evidence="3" id="KW-1185">Reference proteome</keyword>
<evidence type="ECO:0000313" key="2">
    <source>
        <dbReference type="EMBL" id="KRT34794.1"/>
    </source>
</evidence>
<organism evidence="2 3">
    <name type="scientific">Acetomicrobium hydrogeniformans ATCC BAA-1850</name>
    <dbReference type="NCBI Taxonomy" id="592015"/>
    <lineage>
        <taxon>Bacteria</taxon>
        <taxon>Thermotogati</taxon>
        <taxon>Synergistota</taxon>
        <taxon>Synergistia</taxon>
        <taxon>Synergistales</taxon>
        <taxon>Acetomicrobiaceae</taxon>
        <taxon>Acetomicrobium</taxon>
    </lineage>
</organism>
<keyword evidence="1" id="KW-0472">Membrane</keyword>
<name>A0A0T5X8S6_9BACT</name>
<comment type="caution">
    <text evidence="2">The sequence shown here is derived from an EMBL/GenBank/DDBJ whole genome shotgun (WGS) entry which is preliminary data.</text>
</comment>
<sequence length="113" mass="13222">MISLVCLLINLFLVFSSFSCVLIIISSIVLLLRLLPLPSGNLNPPFRIKFWTYYTIVRQLNLHASQYFFNFFIDIEMKYKEIDNINFKMSYAKMSLCNHLCSSNSISPHDFLQ</sequence>
<protein>
    <submittedName>
        <fullName evidence="2">Uncharacterized protein</fullName>
    </submittedName>
</protein>
<dbReference type="AlphaFoldDB" id="A0A0T5X8S6"/>
<evidence type="ECO:0000313" key="3">
    <source>
        <dbReference type="Proteomes" id="UP000005273"/>
    </source>
</evidence>
<keyword evidence="1" id="KW-1133">Transmembrane helix</keyword>
<evidence type="ECO:0000256" key="1">
    <source>
        <dbReference type="SAM" id="Phobius"/>
    </source>
</evidence>
<accession>A0A0T5X8S6</accession>
<proteinExistence type="predicted"/>